<keyword evidence="3" id="KW-0723">Serine/threonine-protein kinase</keyword>
<comment type="caution">
    <text evidence="14">The sequence shown here is derived from an EMBL/GenBank/DDBJ whole genome shotgun (WGS) entry which is preliminary data.</text>
</comment>
<proteinExistence type="inferred from homology"/>
<gene>
    <name evidence="14" type="ORF">HK105_205062</name>
</gene>
<dbReference type="SMART" id="SM00220">
    <property type="entry name" value="S_TKc"/>
    <property type="match status" value="1"/>
</dbReference>
<evidence type="ECO:0000256" key="5">
    <source>
        <dbReference type="ARBA" id="ARBA00022741"/>
    </source>
</evidence>
<dbReference type="InterPro" id="IPR017441">
    <property type="entry name" value="Protein_kinase_ATP_BS"/>
</dbReference>
<keyword evidence="7 10" id="KW-0067">ATP-binding</keyword>
<accession>A0ABR4N7E4</accession>
<dbReference type="PANTHER" id="PTHR48012">
    <property type="entry name" value="STERILE20-LIKE KINASE, ISOFORM B-RELATED"/>
    <property type="match status" value="1"/>
</dbReference>
<reference evidence="14 15" key="1">
    <citation type="submission" date="2023-09" db="EMBL/GenBank/DDBJ databases">
        <title>Pangenome analysis of Batrachochytrium dendrobatidis and related Chytrids.</title>
        <authorList>
            <person name="Yacoub M.N."/>
            <person name="Stajich J.E."/>
            <person name="James T.Y."/>
        </authorList>
    </citation>
    <scope>NUCLEOTIDE SEQUENCE [LARGE SCALE GENOMIC DNA]</scope>
    <source>
        <strain evidence="14 15">JEL0888</strain>
    </source>
</reference>
<evidence type="ECO:0000256" key="4">
    <source>
        <dbReference type="ARBA" id="ARBA00022679"/>
    </source>
</evidence>
<evidence type="ECO:0000259" key="13">
    <source>
        <dbReference type="PROSITE" id="PS50011"/>
    </source>
</evidence>
<dbReference type="Gene3D" id="3.30.200.20">
    <property type="entry name" value="Phosphorylase Kinase, domain 1"/>
    <property type="match status" value="1"/>
</dbReference>
<evidence type="ECO:0000256" key="2">
    <source>
        <dbReference type="ARBA" id="ARBA00012513"/>
    </source>
</evidence>
<dbReference type="Gene3D" id="1.10.510.10">
    <property type="entry name" value="Transferase(Phosphotransferase) domain 1"/>
    <property type="match status" value="1"/>
</dbReference>
<dbReference type="CDD" id="cd06609">
    <property type="entry name" value="STKc_MST3_like"/>
    <property type="match status" value="1"/>
</dbReference>
<protein>
    <recommendedName>
        <fullName evidence="2">non-specific serine/threonine protein kinase</fullName>
        <ecNumber evidence="2">2.7.11.1</ecNumber>
    </recommendedName>
</protein>
<evidence type="ECO:0000256" key="8">
    <source>
        <dbReference type="ARBA" id="ARBA00047899"/>
    </source>
</evidence>
<evidence type="ECO:0000256" key="7">
    <source>
        <dbReference type="ARBA" id="ARBA00022840"/>
    </source>
</evidence>
<dbReference type="PROSITE" id="PS00107">
    <property type="entry name" value="PROTEIN_KINASE_ATP"/>
    <property type="match status" value="1"/>
</dbReference>
<evidence type="ECO:0000256" key="11">
    <source>
        <dbReference type="SAM" id="Coils"/>
    </source>
</evidence>
<dbReference type="Proteomes" id="UP001527925">
    <property type="component" value="Unassembled WGS sequence"/>
</dbReference>
<evidence type="ECO:0000256" key="12">
    <source>
        <dbReference type="SAM" id="MobiDB-lite"/>
    </source>
</evidence>
<dbReference type="PANTHER" id="PTHR48012:SF10">
    <property type="entry name" value="FI20177P1"/>
    <property type="match status" value="1"/>
</dbReference>
<organism evidence="14 15">
    <name type="scientific">Polyrhizophydium stewartii</name>
    <dbReference type="NCBI Taxonomy" id="2732419"/>
    <lineage>
        <taxon>Eukaryota</taxon>
        <taxon>Fungi</taxon>
        <taxon>Fungi incertae sedis</taxon>
        <taxon>Chytridiomycota</taxon>
        <taxon>Chytridiomycota incertae sedis</taxon>
        <taxon>Chytridiomycetes</taxon>
        <taxon>Rhizophydiales</taxon>
        <taxon>Rhizophydiales incertae sedis</taxon>
        <taxon>Polyrhizophydium</taxon>
    </lineage>
</organism>
<feature type="region of interest" description="Disordered" evidence="12">
    <location>
        <begin position="360"/>
        <end position="432"/>
    </location>
</feature>
<feature type="coiled-coil region" evidence="11">
    <location>
        <begin position="37"/>
        <end position="64"/>
    </location>
</feature>
<dbReference type="InterPro" id="IPR050629">
    <property type="entry name" value="STE20/SPS1-PAK"/>
</dbReference>
<dbReference type="InterPro" id="IPR011009">
    <property type="entry name" value="Kinase-like_dom_sf"/>
</dbReference>
<dbReference type="PROSITE" id="PS50011">
    <property type="entry name" value="PROTEIN_KINASE_DOM"/>
    <property type="match status" value="1"/>
</dbReference>
<keyword evidence="4" id="KW-0808">Transferase</keyword>
<comment type="catalytic activity">
    <reaction evidence="9">
        <text>L-seryl-[protein] + ATP = O-phospho-L-seryl-[protein] + ADP + H(+)</text>
        <dbReference type="Rhea" id="RHEA:17989"/>
        <dbReference type="Rhea" id="RHEA-COMP:9863"/>
        <dbReference type="Rhea" id="RHEA-COMP:11604"/>
        <dbReference type="ChEBI" id="CHEBI:15378"/>
        <dbReference type="ChEBI" id="CHEBI:29999"/>
        <dbReference type="ChEBI" id="CHEBI:30616"/>
        <dbReference type="ChEBI" id="CHEBI:83421"/>
        <dbReference type="ChEBI" id="CHEBI:456216"/>
        <dbReference type="EC" id="2.7.11.1"/>
    </reaction>
</comment>
<keyword evidence="11" id="KW-0175">Coiled coil</keyword>
<comment type="catalytic activity">
    <reaction evidence="8">
        <text>L-threonyl-[protein] + ATP = O-phospho-L-threonyl-[protein] + ADP + H(+)</text>
        <dbReference type="Rhea" id="RHEA:46608"/>
        <dbReference type="Rhea" id="RHEA-COMP:11060"/>
        <dbReference type="Rhea" id="RHEA-COMP:11605"/>
        <dbReference type="ChEBI" id="CHEBI:15378"/>
        <dbReference type="ChEBI" id="CHEBI:30013"/>
        <dbReference type="ChEBI" id="CHEBI:30616"/>
        <dbReference type="ChEBI" id="CHEBI:61977"/>
        <dbReference type="ChEBI" id="CHEBI:456216"/>
        <dbReference type="EC" id="2.7.11.1"/>
    </reaction>
</comment>
<evidence type="ECO:0000256" key="1">
    <source>
        <dbReference type="ARBA" id="ARBA00008874"/>
    </source>
</evidence>
<dbReference type="Pfam" id="PF00069">
    <property type="entry name" value="Pkinase"/>
    <property type="match status" value="1"/>
</dbReference>
<name>A0ABR4N7E4_9FUNG</name>
<feature type="binding site" evidence="10">
    <location>
        <position position="40"/>
    </location>
    <ligand>
        <name>ATP</name>
        <dbReference type="ChEBI" id="CHEBI:30616"/>
    </ligand>
</feature>
<dbReference type="EC" id="2.7.11.1" evidence="2"/>
<keyword evidence="6" id="KW-0418">Kinase</keyword>
<comment type="similarity">
    <text evidence="1">Belongs to the protein kinase superfamily. STE Ser/Thr protein kinase family. STE20 subfamily.</text>
</comment>
<sequence>MSRQTDPETLFQKLERIGRGSFGEVFKGLNLQSREPVAIKVIDLDEAEDDIEDIQQEISIMSQLDSQHITKYFGSYMKGSKLWIIMEYCQGGSCLDLLKPGPFDETYISVIIRELLLGLEHLHSEGKLHRDIKAANVLMCADGRVKLADFGVSGQLTATMTKKNTFVGTPFWMAPGAELLAGSLAMATELTNSSSSVIQQAGYDAKADIWSLGITAIEMAKGNPPYSDMHPMRALFLIPKNEPPTLEGNYSKAFKEFVSLCLCKEPAKRLTAKELLKHRFVKTPRKTAMLTELISRYERWSAEKTKDVPIHPESSSDDDDDIDGQTGDAWDFGTIKASLSGAKRIDAALAGTAHAHTSSMSAVAPKPISPPSQGAPLPEPGIARRFTTSSAAQPARPGHMNVPPPPPPKPGWASQRPGSGKPDLVSPGSSLPAAPNLASAGVLSRAFSATGQAGSAGADLPETVRMARPPAKGVAPAQTAPRTSLVASLIRPTIDRLGAGLQEATRANLVRAFEQAESESPDTVRRIIDALASSH</sequence>
<evidence type="ECO:0000256" key="6">
    <source>
        <dbReference type="ARBA" id="ARBA00022777"/>
    </source>
</evidence>
<evidence type="ECO:0000256" key="10">
    <source>
        <dbReference type="PROSITE-ProRule" id="PRU10141"/>
    </source>
</evidence>
<feature type="region of interest" description="Disordered" evidence="12">
    <location>
        <begin position="304"/>
        <end position="327"/>
    </location>
</feature>
<dbReference type="EMBL" id="JADGIZ020000024">
    <property type="protein sequence ID" value="KAL2915446.1"/>
    <property type="molecule type" value="Genomic_DNA"/>
</dbReference>
<keyword evidence="5 10" id="KW-0547">Nucleotide-binding</keyword>
<evidence type="ECO:0000256" key="3">
    <source>
        <dbReference type="ARBA" id="ARBA00022527"/>
    </source>
</evidence>
<evidence type="ECO:0000313" key="14">
    <source>
        <dbReference type="EMBL" id="KAL2915446.1"/>
    </source>
</evidence>
<dbReference type="InterPro" id="IPR000719">
    <property type="entry name" value="Prot_kinase_dom"/>
</dbReference>
<dbReference type="SUPFAM" id="SSF56112">
    <property type="entry name" value="Protein kinase-like (PK-like)"/>
    <property type="match status" value="1"/>
</dbReference>
<keyword evidence="15" id="KW-1185">Reference proteome</keyword>
<feature type="domain" description="Protein kinase" evidence="13">
    <location>
        <begin position="11"/>
        <end position="281"/>
    </location>
</feature>
<evidence type="ECO:0000256" key="9">
    <source>
        <dbReference type="ARBA" id="ARBA00048679"/>
    </source>
</evidence>
<evidence type="ECO:0000313" key="15">
    <source>
        <dbReference type="Proteomes" id="UP001527925"/>
    </source>
</evidence>